<dbReference type="Proteomes" id="UP000467201">
    <property type="component" value="Chromosome"/>
</dbReference>
<evidence type="ECO:0000313" key="2">
    <source>
        <dbReference type="EMBL" id="BBZ09201.1"/>
    </source>
</evidence>
<dbReference type="KEGG" id="mdr:MDOR_33700"/>
<evidence type="ECO:0000256" key="1">
    <source>
        <dbReference type="SAM" id="Phobius"/>
    </source>
</evidence>
<accession>A0A1X1TID0</accession>
<dbReference type="Proteomes" id="UP000193564">
    <property type="component" value="Unassembled WGS sequence"/>
</dbReference>
<reference evidence="3 4" key="1">
    <citation type="submission" date="2016-01" db="EMBL/GenBank/DDBJ databases">
        <title>The new phylogeny of the genus Mycobacterium.</title>
        <authorList>
            <person name="Tarcisio F."/>
            <person name="Conor M."/>
            <person name="Antonella G."/>
            <person name="Elisabetta G."/>
            <person name="Giulia F.S."/>
            <person name="Sara T."/>
            <person name="Anna F."/>
            <person name="Clotilde B."/>
            <person name="Roberto B."/>
            <person name="Veronica D.S."/>
            <person name="Fabio R."/>
            <person name="Monica P."/>
            <person name="Olivier J."/>
            <person name="Enrico T."/>
            <person name="Nicola S."/>
        </authorList>
    </citation>
    <scope>NUCLEOTIDE SEQUENCE [LARGE SCALE GENOMIC DNA]</scope>
    <source>
        <strain evidence="3 4">DSM 44339</strain>
    </source>
</reference>
<protein>
    <submittedName>
        <fullName evidence="3">Uncharacterized protein</fullName>
    </submittedName>
</protein>
<keyword evidence="1" id="KW-1133">Transmembrane helix</keyword>
<reference evidence="2" key="3">
    <citation type="submission" date="2020-02" db="EMBL/GenBank/DDBJ databases">
        <authorList>
            <person name="Matsumoto Y."/>
            <person name="Motooka D."/>
            <person name="Nakamura S."/>
        </authorList>
    </citation>
    <scope>NUCLEOTIDE SEQUENCE</scope>
    <source>
        <strain evidence="2">JCM 12405</strain>
    </source>
</reference>
<proteinExistence type="predicted"/>
<feature type="transmembrane region" description="Helical" evidence="1">
    <location>
        <begin position="91"/>
        <end position="111"/>
    </location>
</feature>
<dbReference type="EMBL" id="LQOS01000013">
    <property type="protein sequence ID" value="ORV44337.1"/>
    <property type="molecule type" value="Genomic_DNA"/>
</dbReference>
<keyword evidence="1" id="KW-0472">Membrane</keyword>
<dbReference type="AlphaFoldDB" id="A0A1X1TID0"/>
<organism evidence="3 4">
    <name type="scientific">Mycolicibacterium doricum</name>
    <dbReference type="NCBI Taxonomy" id="126673"/>
    <lineage>
        <taxon>Bacteria</taxon>
        <taxon>Bacillati</taxon>
        <taxon>Actinomycetota</taxon>
        <taxon>Actinomycetes</taxon>
        <taxon>Mycobacteriales</taxon>
        <taxon>Mycobacteriaceae</taxon>
        <taxon>Mycolicibacterium</taxon>
    </lineage>
</organism>
<dbReference type="EMBL" id="AP022605">
    <property type="protein sequence ID" value="BBZ09201.1"/>
    <property type="molecule type" value="Genomic_DNA"/>
</dbReference>
<gene>
    <name evidence="3" type="ORF">AWC01_03400</name>
    <name evidence="2" type="ORF">MDOR_33700</name>
</gene>
<keyword evidence="4" id="KW-1185">Reference proteome</keyword>
<dbReference type="STRING" id="126673.AWC01_03400"/>
<feature type="transmembrane region" description="Helical" evidence="1">
    <location>
        <begin position="52"/>
        <end position="71"/>
    </location>
</feature>
<sequence length="160" mass="17491">MGAHVFYELVAGVAMPLSSVAGLSPAAAVWATGTVWSYTAAGRRDHRSDKHFGLINGLFLSAVAAHFIYWPKRWIGGVPYLVECEGMRGRLMAPYNGILYVSAVAAVVGLVENGRAGLRGAVVPLLVVPALLRIQGIEFGRLRTQAQRHPAWWNRRLRSR</sequence>
<keyword evidence="1" id="KW-0812">Transmembrane</keyword>
<evidence type="ECO:0000313" key="3">
    <source>
        <dbReference type="EMBL" id="ORV44337.1"/>
    </source>
</evidence>
<evidence type="ECO:0000313" key="4">
    <source>
        <dbReference type="Proteomes" id="UP000193564"/>
    </source>
</evidence>
<name>A0A1X1TID0_9MYCO</name>
<feature type="transmembrane region" description="Helical" evidence="1">
    <location>
        <begin position="20"/>
        <end position="40"/>
    </location>
</feature>
<evidence type="ECO:0000313" key="5">
    <source>
        <dbReference type="Proteomes" id="UP000467201"/>
    </source>
</evidence>
<reference evidence="2 5" key="2">
    <citation type="journal article" date="2019" name="Emerg. Microbes Infect.">
        <title>Comprehensive subspecies identification of 175 nontuberculous mycobacteria species based on 7547 genomic profiles.</title>
        <authorList>
            <person name="Matsumoto Y."/>
            <person name="Kinjo T."/>
            <person name="Motooka D."/>
            <person name="Nabeya D."/>
            <person name="Jung N."/>
            <person name="Uechi K."/>
            <person name="Horii T."/>
            <person name="Iida T."/>
            <person name="Fujita J."/>
            <person name="Nakamura S."/>
        </authorList>
    </citation>
    <scope>NUCLEOTIDE SEQUENCE [LARGE SCALE GENOMIC DNA]</scope>
    <source>
        <strain evidence="2 5">JCM 12405</strain>
    </source>
</reference>